<dbReference type="Proteomes" id="UP000644441">
    <property type="component" value="Unassembled WGS sequence"/>
</dbReference>
<dbReference type="Pfam" id="PF13148">
    <property type="entry name" value="DUF3987"/>
    <property type="match status" value="1"/>
</dbReference>
<evidence type="ECO:0000313" key="2">
    <source>
        <dbReference type="Proteomes" id="UP000644441"/>
    </source>
</evidence>
<accession>A0ABS0AEZ6</accession>
<sequence>MSDDLIPHDRAHFIIHRLPLLGEAIHEATLLFQAPRRMVEIAAFGAISTVGQYLVDVKTPHQVVGPVSLATLTIAGSGERKSAVQRCFFETIRRNDDIVEDLFAEDLNEYEANLSEWKSKQRKLERAMRSGHASAKNELESHIAARPVRPRKLILIYEDVTPMAMLSGIHETGVGGLVTSEGSVMTEGRTYDSVPHMNALHSGDSVMITRVNKPSLRIKNARLTMSVMIQPVFFEGATGKKWEKIYGSGHWSRFLICYDKSTMGQRFSNGRSHATDHIAKYNKRMIELIDQLHAAWKQPGFQRKVLEFTPEAADLWVKTADEIEGQLSPGGFYEQVQDHGSKLAEMIARLAALLHLFEGFDGGISVDTLRVAMEVCRDCSHDYVKIFSKPPQEESDAYVLNQFFDKYRSMNQWHLPKNTARQICPNSLRKDRRFYIALERLRLDGQISIYLCPHTRKEMIWLAPAAAYV</sequence>
<comment type="caution">
    <text evidence="1">The sequence shown here is derived from an EMBL/GenBank/DDBJ whole genome shotgun (WGS) entry which is preliminary data.</text>
</comment>
<reference evidence="1 2" key="1">
    <citation type="submission" date="2012-09" db="EMBL/GenBank/DDBJ databases">
        <title>Genome Sequence of alkane-degrading Bacterium Alcanivorax venustensis ISO4.</title>
        <authorList>
            <person name="Lai Q."/>
            <person name="Shao Z."/>
        </authorList>
    </citation>
    <scope>NUCLEOTIDE SEQUENCE [LARGE SCALE GENOMIC DNA]</scope>
    <source>
        <strain evidence="1 2">ISO4</strain>
    </source>
</reference>
<keyword evidence="2" id="KW-1185">Reference proteome</keyword>
<organism evidence="1 2">
    <name type="scientific">Alloalcanivorax venustensis ISO4</name>
    <dbReference type="NCBI Taxonomy" id="1177184"/>
    <lineage>
        <taxon>Bacteria</taxon>
        <taxon>Pseudomonadati</taxon>
        <taxon>Pseudomonadota</taxon>
        <taxon>Gammaproteobacteria</taxon>
        <taxon>Oceanospirillales</taxon>
        <taxon>Alcanivoracaceae</taxon>
        <taxon>Alloalcanivorax</taxon>
    </lineage>
</organism>
<dbReference type="RefSeq" id="WP_194855560.1">
    <property type="nucleotide sequence ID" value="NZ_ARXR01000007.1"/>
</dbReference>
<name>A0ABS0AEZ6_9GAMM</name>
<dbReference type="EMBL" id="ARXR01000007">
    <property type="protein sequence ID" value="MBF5052650.1"/>
    <property type="molecule type" value="Genomic_DNA"/>
</dbReference>
<proteinExistence type="predicted"/>
<evidence type="ECO:0008006" key="3">
    <source>
        <dbReference type="Google" id="ProtNLM"/>
    </source>
</evidence>
<gene>
    <name evidence="1" type="ORF">ISO4_01252</name>
</gene>
<evidence type="ECO:0000313" key="1">
    <source>
        <dbReference type="EMBL" id="MBF5052650.1"/>
    </source>
</evidence>
<protein>
    <recommendedName>
        <fullName evidence="3">DUF3987 domain-containing protein</fullName>
    </recommendedName>
</protein>
<dbReference type="InterPro" id="IPR025048">
    <property type="entry name" value="DUF3987"/>
</dbReference>